<name>A0ABW2FTQ5_9ACTN</name>
<organism evidence="1 2">
    <name type="scientific">Kitasatospora paranensis</name>
    <dbReference type="NCBI Taxonomy" id="258053"/>
    <lineage>
        <taxon>Bacteria</taxon>
        <taxon>Bacillati</taxon>
        <taxon>Actinomycetota</taxon>
        <taxon>Actinomycetes</taxon>
        <taxon>Kitasatosporales</taxon>
        <taxon>Streptomycetaceae</taxon>
        <taxon>Kitasatospora</taxon>
    </lineage>
</organism>
<comment type="caution">
    <text evidence="1">The sequence shown here is derived from an EMBL/GenBank/DDBJ whole genome shotgun (WGS) entry which is preliminary data.</text>
</comment>
<accession>A0ABW2FTQ5</accession>
<evidence type="ECO:0000313" key="2">
    <source>
        <dbReference type="Proteomes" id="UP001596435"/>
    </source>
</evidence>
<evidence type="ECO:0000313" key="1">
    <source>
        <dbReference type="EMBL" id="MFC7179760.1"/>
    </source>
</evidence>
<dbReference type="EMBL" id="JBHTAJ010000013">
    <property type="protein sequence ID" value="MFC7179760.1"/>
    <property type="molecule type" value="Genomic_DNA"/>
</dbReference>
<proteinExistence type="predicted"/>
<reference evidence="2" key="1">
    <citation type="journal article" date="2019" name="Int. J. Syst. Evol. Microbiol.">
        <title>The Global Catalogue of Microorganisms (GCM) 10K type strain sequencing project: providing services to taxonomists for standard genome sequencing and annotation.</title>
        <authorList>
            <consortium name="The Broad Institute Genomics Platform"/>
            <consortium name="The Broad Institute Genome Sequencing Center for Infectious Disease"/>
            <person name="Wu L."/>
            <person name="Ma J."/>
        </authorList>
    </citation>
    <scope>NUCLEOTIDE SEQUENCE [LARGE SCALE GENOMIC DNA]</scope>
    <source>
        <strain evidence="2">CGMCC 1.12859</strain>
    </source>
</reference>
<dbReference type="Pfam" id="PF21833">
    <property type="entry name" value="DUF6893"/>
    <property type="match status" value="1"/>
</dbReference>
<keyword evidence="2" id="KW-1185">Reference proteome</keyword>
<dbReference type="InterPro" id="IPR054188">
    <property type="entry name" value="DUF6893"/>
</dbReference>
<sequence>MRRFLIILASGAAAALLVASIPDIRRYLRISRM</sequence>
<protein>
    <submittedName>
        <fullName evidence="1">DUF6893 family small protein</fullName>
    </submittedName>
</protein>
<dbReference type="Proteomes" id="UP001596435">
    <property type="component" value="Unassembled WGS sequence"/>
</dbReference>
<dbReference type="RefSeq" id="WP_380230858.1">
    <property type="nucleotide sequence ID" value="NZ_BAABKV010000001.1"/>
</dbReference>
<gene>
    <name evidence="1" type="ORF">ACFQMG_09305</name>
</gene>